<organism evidence="5 6">
    <name type="scientific">Candidatus Scybalocola faecigallinarum</name>
    <dbReference type="NCBI Taxonomy" id="2840941"/>
    <lineage>
        <taxon>Bacteria</taxon>
        <taxon>Bacillati</taxon>
        <taxon>Bacillota</taxon>
        <taxon>Clostridia</taxon>
        <taxon>Lachnospirales</taxon>
        <taxon>Lachnospiraceae</taxon>
        <taxon>Lachnospiraceae incertae sedis</taxon>
        <taxon>Candidatus Scybalocola (ex Gilroy et al. 2021)</taxon>
    </lineage>
</organism>
<dbReference type="Proteomes" id="UP000823927">
    <property type="component" value="Unassembled WGS sequence"/>
</dbReference>
<reference evidence="5" key="1">
    <citation type="submission" date="2020-10" db="EMBL/GenBank/DDBJ databases">
        <authorList>
            <person name="Gilroy R."/>
        </authorList>
    </citation>
    <scope>NUCLEOTIDE SEQUENCE</scope>
    <source>
        <strain evidence="5">CHK178-757</strain>
    </source>
</reference>
<sequence>MSKAFGIVNFSGNHIWVKGLQPYRPIGAFSFMGRYRIIDFPISNMSNSDIDHIQVYIRRKPRSLTEHLGTGRHYNINSKRGKLRILYAEDGLDNENIYNTDIGAFRENMEVIEKEPYPYVVIAPSYMVYAADFNALLQTHISSEADITLLYHSVDNANDAYLNCNTINLNRQKGVISIEPNRGTAKNRNIFMDTYIMKKELFMDLVEKAHKTSSMYTLADIVNAVCSTEDYDVRGVSHRGYFAAITDFKSYYDANIDLIDFKMARSLFDPEWPIYTRTNDSCPTQYFETADVKNSVVSNGCNMEGYVENSVVGRGCIIQKGAVVKNSVLLPGTLIGENVHIENFVVDKGAKIIHANELIAEPENPGYVKRQDTL</sequence>
<dbReference type="InterPro" id="IPR011832">
    <property type="entry name" value="GlgDAde_trans"/>
</dbReference>
<dbReference type="GO" id="GO:0005978">
    <property type="term" value="P:glycogen biosynthetic process"/>
    <property type="evidence" value="ECO:0007669"/>
    <property type="project" value="UniProtKB-KW"/>
</dbReference>
<dbReference type="Gene3D" id="2.160.10.10">
    <property type="entry name" value="Hexapeptide repeat proteins"/>
    <property type="match status" value="1"/>
</dbReference>
<keyword evidence="5" id="KW-0808">Transferase</keyword>
<dbReference type="CDD" id="cd04651">
    <property type="entry name" value="LbH_G1P_AT_C"/>
    <property type="match status" value="1"/>
</dbReference>
<dbReference type="InterPro" id="IPR011004">
    <property type="entry name" value="Trimer_LpxA-like_sf"/>
</dbReference>
<evidence type="ECO:0000256" key="2">
    <source>
        <dbReference type="ARBA" id="ARBA00023056"/>
    </source>
</evidence>
<dbReference type="Pfam" id="PF00483">
    <property type="entry name" value="NTP_transferase"/>
    <property type="match status" value="1"/>
</dbReference>
<keyword evidence="2" id="KW-0320">Glycogen biosynthesis</keyword>
<dbReference type="EMBL" id="DVIT01000052">
    <property type="protein sequence ID" value="HIS48311.1"/>
    <property type="molecule type" value="Genomic_DNA"/>
</dbReference>
<comment type="caution">
    <text evidence="5">The sequence shown here is derived from an EMBL/GenBank/DDBJ whole genome shotgun (WGS) entry which is preliminary data.</text>
</comment>
<evidence type="ECO:0000259" key="3">
    <source>
        <dbReference type="Pfam" id="PF00483"/>
    </source>
</evidence>
<proteinExistence type="inferred from homology"/>
<keyword evidence="5" id="KW-0548">Nucleotidyltransferase</keyword>
<dbReference type="NCBIfam" id="TIGR02092">
    <property type="entry name" value="glgD"/>
    <property type="match status" value="1"/>
</dbReference>
<dbReference type="Pfam" id="PF24894">
    <property type="entry name" value="Hexapep_GlmU"/>
    <property type="match status" value="1"/>
</dbReference>
<dbReference type="Gene3D" id="3.90.550.10">
    <property type="entry name" value="Spore Coat Polysaccharide Biosynthesis Protein SpsA, Chain A"/>
    <property type="match status" value="1"/>
</dbReference>
<dbReference type="InterPro" id="IPR011831">
    <property type="entry name" value="ADP-Glc_PPase"/>
</dbReference>
<dbReference type="AlphaFoldDB" id="A0A9D1F686"/>
<protein>
    <submittedName>
        <fullName evidence="5">Glucose-1-phosphate adenylyltransferase subunit GlgD</fullName>
        <ecNumber evidence="5">2.7.7.27</ecNumber>
    </submittedName>
</protein>
<comment type="similarity">
    <text evidence="1">Belongs to the bacterial/plant glucose-1-phosphate adenylyltransferase family.</text>
</comment>
<evidence type="ECO:0000256" key="1">
    <source>
        <dbReference type="ARBA" id="ARBA00010443"/>
    </source>
</evidence>
<dbReference type="PANTHER" id="PTHR43523">
    <property type="entry name" value="GLUCOSE-1-PHOSPHATE ADENYLYLTRANSFERASE-RELATED"/>
    <property type="match status" value="1"/>
</dbReference>
<evidence type="ECO:0000259" key="4">
    <source>
        <dbReference type="Pfam" id="PF24894"/>
    </source>
</evidence>
<dbReference type="SUPFAM" id="SSF51161">
    <property type="entry name" value="Trimeric LpxA-like enzymes"/>
    <property type="match status" value="1"/>
</dbReference>
<dbReference type="InterPro" id="IPR005835">
    <property type="entry name" value="NTP_transferase_dom"/>
</dbReference>
<gene>
    <name evidence="5" type="primary">glgD</name>
    <name evidence="5" type="ORF">IAB46_12290</name>
</gene>
<dbReference type="PANTHER" id="PTHR43523:SF6">
    <property type="entry name" value="GLYCOGEN BIOSYNTHESIS PROTEIN GLGD"/>
    <property type="match status" value="1"/>
</dbReference>
<dbReference type="GO" id="GO:0008878">
    <property type="term" value="F:glucose-1-phosphate adenylyltransferase activity"/>
    <property type="evidence" value="ECO:0007669"/>
    <property type="project" value="UniProtKB-EC"/>
</dbReference>
<evidence type="ECO:0000313" key="6">
    <source>
        <dbReference type="Proteomes" id="UP000823927"/>
    </source>
</evidence>
<accession>A0A9D1F686</accession>
<feature type="domain" description="Nucleotidyl transferase" evidence="3">
    <location>
        <begin position="28"/>
        <end position="257"/>
    </location>
</feature>
<dbReference type="SUPFAM" id="SSF53448">
    <property type="entry name" value="Nucleotide-diphospho-sugar transferases"/>
    <property type="match status" value="1"/>
</dbReference>
<evidence type="ECO:0000313" key="5">
    <source>
        <dbReference type="EMBL" id="HIS48311.1"/>
    </source>
</evidence>
<dbReference type="EC" id="2.7.7.27" evidence="5"/>
<name>A0A9D1F686_9FIRM</name>
<dbReference type="InterPro" id="IPR029044">
    <property type="entry name" value="Nucleotide-diphossugar_trans"/>
</dbReference>
<feature type="domain" description="Glucose-1-phosphate adenylyltransferase/Bifunctional protein GlmU-like C-terminal hexapeptide" evidence="4">
    <location>
        <begin position="290"/>
        <end position="354"/>
    </location>
</feature>
<reference evidence="5" key="2">
    <citation type="journal article" date="2021" name="PeerJ">
        <title>Extensive microbial diversity within the chicken gut microbiome revealed by metagenomics and culture.</title>
        <authorList>
            <person name="Gilroy R."/>
            <person name="Ravi A."/>
            <person name="Getino M."/>
            <person name="Pursley I."/>
            <person name="Horton D.L."/>
            <person name="Alikhan N.F."/>
            <person name="Baker D."/>
            <person name="Gharbi K."/>
            <person name="Hall N."/>
            <person name="Watson M."/>
            <person name="Adriaenssens E.M."/>
            <person name="Foster-Nyarko E."/>
            <person name="Jarju S."/>
            <person name="Secka A."/>
            <person name="Antonio M."/>
            <person name="Oren A."/>
            <person name="Chaudhuri R.R."/>
            <person name="La Ragione R."/>
            <person name="Hildebrand F."/>
            <person name="Pallen M.J."/>
        </authorList>
    </citation>
    <scope>NUCLEOTIDE SEQUENCE</scope>
    <source>
        <strain evidence="5">CHK178-757</strain>
    </source>
</reference>
<dbReference type="InterPro" id="IPR056818">
    <property type="entry name" value="GlmU/GlgC-like_hexapep"/>
</dbReference>
<dbReference type="CDD" id="cd02508">
    <property type="entry name" value="ADP_Glucose_PP"/>
    <property type="match status" value="1"/>
</dbReference>